<proteinExistence type="predicted"/>
<name>A0A0A0J9E5_9MICO</name>
<feature type="domain" description="N-acetyltransferase" evidence="1">
    <location>
        <begin position="32"/>
        <end position="170"/>
    </location>
</feature>
<evidence type="ECO:0000259" key="1">
    <source>
        <dbReference type="PROSITE" id="PS51186"/>
    </source>
</evidence>
<gene>
    <name evidence="2" type="ORF">N802_17920</name>
</gene>
<dbReference type="PANTHER" id="PTHR39173:SF1">
    <property type="entry name" value="ACETYLTRANSFERASE"/>
    <property type="match status" value="1"/>
</dbReference>
<dbReference type="Gene3D" id="3.40.630.30">
    <property type="match status" value="1"/>
</dbReference>
<dbReference type="RefSeq" id="WP_052109808.1">
    <property type="nucleotide sequence ID" value="NZ_AVPJ01000007.1"/>
</dbReference>
<dbReference type="OrthoDB" id="9797989at2"/>
<sequence>MPISLELPDVRFHQSWKDMIEEFGSGPMDGSGYFAAVDHELDVDTMAEIVVDRRAQELPDGPRPEGHVPCSFRWIADGDELVGFVAVRHDLDDFLLEQGGHIGHSVRPSRRGEGIATEALRQAVALAHAVEVSPVLVTCDEGNPSSRAVIEANGGVYEDSRQGTRRYWIR</sequence>
<dbReference type="EMBL" id="AVPJ01000007">
    <property type="protein sequence ID" value="KGN32241.1"/>
    <property type="molecule type" value="Genomic_DNA"/>
</dbReference>
<dbReference type="CDD" id="cd04301">
    <property type="entry name" value="NAT_SF"/>
    <property type="match status" value="1"/>
</dbReference>
<comment type="caution">
    <text evidence="2">The sequence shown here is derived from an EMBL/GenBank/DDBJ whole genome shotgun (WGS) entry which is preliminary data.</text>
</comment>
<dbReference type="InterPro" id="IPR000182">
    <property type="entry name" value="GNAT_dom"/>
</dbReference>
<dbReference type="Pfam" id="PF13302">
    <property type="entry name" value="Acetyltransf_3"/>
    <property type="match status" value="1"/>
</dbReference>
<reference evidence="2 3" key="1">
    <citation type="submission" date="2013-08" db="EMBL/GenBank/DDBJ databases">
        <title>The genome sequence of Knoellia sinensis.</title>
        <authorList>
            <person name="Zhu W."/>
            <person name="Wang G."/>
        </authorList>
    </citation>
    <scope>NUCLEOTIDE SEQUENCE [LARGE SCALE GENOMIC DNA]</scope>
    <source>
        <strain evidence="2 3">KCTC 19936</strain>
    </source>
</reference>
<dbReference type="PROSITE" id="PS51186">
    <property type="entry name" value="GNAT"/>
    <property type="match status" value="1"/>
</dbReference>
<dbReference type="STRING" id="1385520.N802_17920"/>
<keyword evidence="3" id="KW-1185">Reference proteome</keyword>
<dbReference type="GO" id="GO:0016747">
    <property type="term" value="F:acyltransferase activity, transferring groups other than amino-acyl groups"/>
    <property type="evidence" value="ECO:0007669"/>
    <property type="project" value="InterPro"/>
</dbReference>
<accession>A0A0A0J9E5</accession>
<protein>
    <recommendedName>
        <fullName evidence="1">N-acetyltransferase domain-containing protein</fullName>
    </recommendedName>
</protein>
<dbReference type="eggNOG" id="COG3981">
    <property type="taxonomic scope" value="Bacteria"/>
</dbReference>
<dbReference type="InterPro" id="IPR016181">
    <property type="entry name" value="Acyl_CoA_acyltransferase"/>
</dbReference>
<dbReference type="SUPFAM" id="SSF55729">
    <property type="entry name" value="Acyl-CoA N-acyltransferases (Nat)"/>
    <property type="match status" value="1"/>
</dbReference>
<evidence type="ECO:0000313" key="2">
    <source>
        <dbReference type="EMBL" id="KGN32241.1"/>
    </source>
</evidence>
<evidence type="ECO:0000313" key="3">
    <source>
        <dbReference type="Proteomes" id="UP000030002"/>
    </source>
</evidence>
<dbReference type="Proteomes" id="UP000030002">
    <property type="component" value="Unassembled WGS sequence"/>
</dbReference>
<dbReference type="PANTHER" id="PTHR39173">
    <property type="entry name" value="ACETYLTRANSFERASE"/>
    <property type="match status" value="1"/>
</dbReference>
<dbReference type="AlphaFoldDB" id="A0A0A0J9E5"/>
<organism evidence="2 3">
    <name type="scientific">Knoellia sinensis KCTC 19936</name>
    <dbReference type="NCBI Taxonomy" id="1385520"/>
    <lineage>
        <taxon>Bacteria</taxon>
        <taxon>Bacillati</taxon>
        <taxon>Actinomycetota</taxon>
        <taxon>Actinomycetes</taxon>
        <taxon>Micrococcales</taxon>
        <taxon>Intrasporangiaceae</taxon>
        <taxon>Knoellia</taxon>
    </lineage>
</organism>